<reference evidence="2" key="1">
    <citation type="journal article" date="2015" name="Nat. Genet.">
        <title>The pineapple genome and the evolution of CAM photosynthesis.</title>
        <authorList>
            <person name="Ming R."/>
            <person name="VanBuren R."/>
            <person name="Wai C.M."/>
            <person name="Tang H."/>
            <person name="Schatz M.C."/>
            <person name="Bowers J.E."/>
            <person name="Lyons E."/>
            <person name="Wang M.L."/>
            <person name="Chen J."/>
            <person name="Biggers E."/>
            <person name="Zhang J."/>
            <person name="Huang L."/>
            <person name="Zhang L."/>
            <person name="Miao W."/>
            <person name="Zhang J."/>
            <person name="Ye Z."/>
            <person name="Miao C."/>
            <person name="Lin Z."/>
            <person name="Wang H."/>
            <person name="Zhou H."/>
            <person name="Yim W.C."/>
            <person name="Priest H.D."/>
            <person name="Zheng C."/>
            <person name="Woodhouse M."/>
            <person name="Edger P.P."/>
            <person name="Guyot R."/>
            <person name="Guo H.B."/>
            <person name="Guo H."/>
            <person name="Zheng G."/>
            <person name="Singh R."/>
            <person name="Sharma A."/>
            <person name="Min X."/>
            <person name="Zheng Y."/>
            <person name="Lee H."/>
            <person name="Gurtowski J."/>
            <person name="Sedlazeck F.J."/>
            <person name="Harkess A."/>
            <person name="McKain M.R."/>
            <person name="Liao Z."/>
            <person name="Fang J."/>
            <person name="Liu J."/>
            <person name="Zhang X."/>
            <person name="Zhang Q."/>
            <person name="Hu W."/>
            <person name="Qin Y."/>
            <person name="Wang K."/>
            <person name="Chen L.Y."/>
            <person name="Shirley N."/>
            <person name="Lin Y.R."/>
            <person name="Liu L.Y."/>
            <person name="Hernandez A.G."/>
            <person name="Wright C.L."/>
            <person name="Bulone V."/>
            <person name="Tuskan G.A."/>
            <person name="Heath K."/>
            <person name="Zee F."/>
            <person name="Moore P.H."/>
            <person name="Sunkar R."/>
            <person name="Leebens-Mack J.H."/>
            <person name="Mockler T."/>
            <person name="Bennetzen J.L."/>
            <person name="Freeling M."/>
            <person name="Sankoff D."/>
            <person name="Paterson A.H."/>
            <person name="Zhu X."/>
            <person name="Yang X."/>
            <person name="Smith J.A."/>
            <person name="Cushman J.C."/>
            <person name="Paull R.E."/>
            <person name="Yu Q."/>
        </authorList>
    </citation>
    <scope>NUCLEOTIDE SEQUENCE [LARGE SCALE GENOMIC DNA]</scope>
    <source>
        <strain evidence="2">cv. F153</strain>
    </source>
</reference>
<evidence type="ECO:0000313" key="2">
    <source>
        <dbReference type="Proteomes" id="UP000515123"/>
    </source>
</evidence>
<organism evidence="2 3">
    <name type="scientific">Ananas comosus</name>
    <name type="common">Pineapple</name>
    <name type="synonym">Ananas ananas</name>
    <dbReference type="NCBI Taxonomy" id="4615"/>
    <lineage>
        <taxon>Eukaryota</taxon>
        <taxon>Viridiplantae</taxon>
        <taxon>Streptophyta</taxon>
        <taxon>Embryophyta</taxon>
        <taxon>Tracheophyta</taxon>
        <taxon>Spermatophyta</taxon>
        <taxon>Magnoliopsida</taxon>
        <taxon>Liliopsida</taxon>
        <taxon>Poales</taxon>
        <taxon>Bromeliaceae</taxon>
        <taxon>Bromelioideae</taxon>
        <taxon>Ananas</taxon>
    </lineage>
</organism>
<gene>
    <name evidence="3" type="primary">LOC109717343</name>
</gene>
<dbReference type="Gene3D" id="2.170.130.20">
    <property type="entry name" value="LCCL-like domain"/>
    <property type="match status" value="1"/>
</dbReference>
<reference evidence="3" key="2">
    <citation type="submission" date="2025-08" db="UniProtKB">
        <authorList>
            <consortium name="RefSeq"/>
        </authorList>
    </citation>
    <scope>IDENTIFICATION</scope>
    <source>
        <tissue evidence="3">Leaf</tissue>
    </source>
</reference>
<dbReference type="AlphaFoldDB" id="A0A6P5FQS2"/>
<dbReference type="InterPro" id="IPR013951">
    <property type="entry name" value="Rxt3"/>
</dbReference>
<dbReference type="RefSeq" id="XP_020098666.1">
    <property type="nucleotide sequence ID" value="XM_020243077.1"/>
</dbReference>
<feature type="region of interest" description="Disordered" evidence="1">
    <location>
        <begin position="105"/>
        <end position="188"/>
    </location>
</feature>
<feature type="compositionally biased region" description="Basic and acidic residues" evidence="1">
    <location>
        <begin position="49"/>
        <end position="69"/>
    </location>
</feature>
<dbReference type="Gramene" id="Aco005445.1.mrna1">
    <property type="protein sequence ID" value="Aco005445.1.mrna1"/>
    <property type="gene ID" value="Aco005445.1.path1"/>
</dbReference>
<feature type="compositionally biased region" description="Basic and acidic residues" evidence="1">
    <location>
        <begin position="205"/>
        <end position="261"/>
    </location>
</feature>
<feature type="region of interest" description="Disordered" evidence="1">
    <location>
        <begin position="1"/>
        <end position="90"/>
    </location>
</feature>
<evidence type="ECO:0000313" key="3">
    <source>
        <dbReference type="RefSeq" id="XP_020098666.1"/>
    </source>
</evidence>
<accession>A0A6P5FQS2</accession>
<feature type="compositionally biased region" description="Basic and acidic residues" evidence="1">
    <location>
        <begin position="120"/>
        <end position="155"/>
    </location>
</feature>
<dbReference type="OrthoDB" id="3596986at2759"/>
<dbReference type="InterPro" id="IPR036609">
    <property type="entry name" value="LCCL_sf"/>
</dbReference>
<dbReference type="GeneID" id="109717343"/>
<feature type="compositionally biased region" description="Basic and acidic residues" evidence="1">
    <location>
        <begin position="270"/>
        <end position="326"/>
    </location>
</feature>
<dbReference type="Pfam" id="PF08642">
    <property type="entry name" value="Rxt3"/>
    <property type="match status" value="1"/>
</dbReference>
<sequence length="793" mass="90800">MSGAPKRSHDDGAHSTPVKRPHEETGMFASPSGRLMPPLGTDFQLPFEHGQDGRLSKVQRVEFRDDKRSPLLHRMPLTSSNFTEQPFKEPRDAKIENWEFRAENREIHADSRLDPQASKVENDVRIDSRVDGKEPRPDRSAQFDYKGDIKSEKDGYSTTSSYISWKDSKEHHGRGKRYFEPPSDGFESWRLARSGLQGTDEVAKDLPAVEERCPAEAHEAVGENRVDLKNEEKFRDKDRRRKDERNRDFGERDKDKNDRRVNMQLSGISAERKELQREDRDVDWPEKERKDSTKDKEGNEREKDHVKKESSNVNEKENLHIEKDSVDVTAKNLEQENAPSEPKRLKDDNWKADKDSKEKKRERDADLGVRHDQRSKYIERESDDGCAEGDTEKDKEVFGGVQQQRRRMLRSRGTQAPHREPRFRSRTRDNEGSQGKIEVSAIVYKAGECMQELLKSWKEFEASQDAKNGETLQSGPTLEIRIPAEYVTSTNRQVKGAQLWGTDIYTNDSDLVAVLMHTGYCCPTSSPPPSAIQELRATVRVLPPQDCYTSTLRNNVRSRAWGAGIGCSFRIERCCIVKKGGGTIDLEPRLNHTSAVEPTLAPVTVERTMTTRAAASNALRQQRFVREVTIQYNLCNEPWLKYSISIVADKGLKKPLYTSARLKKGEVLYLETHFNRYELCSTGDKVIHSGAVHNSSQTGDSVHEKIQNHSSYTQNGDKIATDRENIVDVFRWSRCKKAMPEQIMRSIGIPLPMEHLEVLEENLEWEDVQWSQTGVWVAGKEYALARVHFLAPN</sequence>
<name>A0A6P5FQS2_ANACO</name>
<keyword evidence="2" id="KW-1185">Reference proteome</keyword>
<protein>
    <submittedName>
        <fullName evidence="3">Zinc finger CCCH domain-containing protein 13</fullName>
    </submittedName>
</protein>
<feature type="compositionally biased region" description="Basic and acidic residues" evidence="1">
    <location>
        <begin position="417"/>
        <end position="431"/>
    </location>
</feature>
<feature type="region of interest" description="Disordered" evidence="1">
    <location>
        <begin position="205"/>
        <end position="434"/>
    </location>
</feature>
<proteinExistence type="predicted"/>
<dbReference type="Proteomes" id="UP000515123">
    <property type="component" value="Linkage group 11"/>
</dbReference>
<evidence type="ECO:0000256" key="1">
    <source>
        <dbReference type="SAM" id="MobiDB-lite"/>
    </source>
</evidence>
<feature type="compositionally biased region" description="Basic and acidic residues" evidence="1">
    <location>
        <begin position="341"/>
        <end position="380"/>
    </location>
</feature>